<dbReference type="InterPro" id="IPR012337">
    <property type="entry name" value="RNaseH-like_sf"/>
</dbReference>
<dbReference type="EMBL" id="SMBH01000011">
    <property type="protein sequence ID" value="TCU13715.1"/>
    <property type="molecule type" value="Genomic_DNA"/>
</dbReference>
<name>A0A4V2V8P3_RHISU</name>
<evidence type="ECO:0000259" key="2">
    <source>
        <dbReference type="PROSITE" id="PS50994"/>
    </source>
</evidence>
<protein>
    <submittedName>
        <fullName evidence="3">Integrase-like protein</fullName>
    </submittedName>
</protein>
<sequence length="731" mass="82683">MSNLQPKTFSFMPIKISAMDRVTIGPVHYRLYSEKDGVITLETGDETVRYEEFTQLEFYEKHTLGEIKIVEGFHSQHRKKFEAKPGLPFRSNSPKKRAKAKFYHELIKAYDDLDRLTEGGVPRTVDDLGPYMNELAIRALDATRRLLEGETVAGQKPPSVGHFNKMYRKFKDSGEKVQALVSRDEGPKTATSVDAESLAVWEQFAEAYADPAKPTQRDLHESLVARLIDLNRTRGVKQHKLAPPSFKVFRTMIKKLGAYHVYFGRNGKAKADKKFGLSKGGFGFFRPGERIEIDEKEVDLMVLLEYAHVWETLTDEEKEMVSRIRVWVVVAIDLATRYILAMKFCTAPNAQTTIDVIRMMMEDKRELSQYAGALSPWIGRCRPEMIYTDAGSGLVNDEVADIMVECEIDHTRPAAGHPQSRGHVESSFRTHRRVVRHFQGRTFKDIVERGDYDSVKTASLPIDRFERHYVRAILDIYHNTPHEGLNGETPHNAWIRQTQLFKVRPLIEPDVMRHIFGMDFVRRLDGDGLRFLGVPYHSPVLADILMKDGQVDVPIRVNHADMFSISFQKDGMWYVADNTIDLAPDISVPEWIDVMTTIREKFKESTSVTLDIVYITLHELREAGTAAALRNPFGLRKVTREEVDAHERALRHKAGFNVQKPLAAPLTLDPPTVRKAAFIGESAPGFNNIVADVAAERAAEAEAKARKARGRAPKSGKSVGSQLGGADDIQL</sequence>
<dbReference type="GO" id="GO:0015074">
    <property type="term" value="P:DNA integration"/>
    <property type="evidence" value="ECO:0007669"/>
    <property type="project" value="InterPro"/>
</dbReference>
<proteinExistence type="predicted"/>
<evidence type="ECO:0000313" key="3">
    <source>
        <dbReference type="EMBL" id="TCU13715.1"/>
    </source>
</evidence>
<evidence type="ECO:0000313" key="4">
    <source>
        <dbReference type="Proteomes" id="UP000294576"/>
    </source>
</evidence>
<comment type="caution">
    <text evidence="3">The sequence shown here is derived from an EMBL/GenBank/DDBJ whole genome shotgun (WGS) entry which is preliminary data.</text>
</comment>
<dbReference type="SUPFAM" id="SSF53098">
    <property type="entry name" value="Ribonuclease H-like"/>
    <property type="match status" value="1"/>
</dbReference>
<accession>A0A4V2V8P3</accession>
<dbReference type="AlphaFoldDB" id="A0A4V2V8P3"/>
<dbReference type="InterPro" id="IPR001584">
    <property type="entry name" value="Integrase_cat-core"/>
</dbReference>
<reference evidence="3 4" key="1">
    <citation type="submission" date="2019-03" db="EMBL/GenBank/DDBJ databases">
        <title>Genomic Encyclopedia of Type Strains, Phase IV (KMG-V): Genome sequencing to study the core and pangenomes of soil and plant-associated prokaryotes.</title>
        <authorList>
            <person name="Whitman W."/>
        </authorList>
    </citation>
    <scope>NUCLEOTIDE SEQUENCE [LARGE SCALE GENOMIC DNA]</scope>
    <source>
        <strain evidence="3 4">Hc14</strain>
    </source>
</reference>
<dbReference type="RefSeq" id="WP_165928253.1">
    <property type="nucleotide sequence ID" value="NZ_SMBH01000011.1"/>
</dbReference>
<evidence type="ECO:0000256" key="1">
    <source>
        <dbReference type="SAM" id="MobiDB-lite"/>
    </source>
</evidence>
<gene>
    <name evidence="3" type="ORF">EV132_111148</name>
</gene>
<dbReference type="Proteomes" id="UP000294576">
    <property type="component" value="Unassembled WGS sequence"/>
</dbReference>
<organism evidence="3 4">
    <name type="scientific">Rhizobium sullae</name>
    <name type="common">Rhizobium hedysari</name>
    <dbReference type="NCBI Taxonomy" id="50338"/>
    <lineage>
        <taxon>Bacteria</taxon>
        <taxon>Pseudomonadati</taxon>
        <taxon>Pseudomonadota</taxon>
        <taxon>Alphaproteobacteria</taxon>
        <taxon>Hyphomicrobiales</taxon>
        <taxon>Rhizobiaceae</taxon>
        <taxon>Rhizobium/Agrobacterium group</taxon>
        <taxon>Rhizobium</taxon>
    </lineage>
</organism>
<dbReference type="Gene3D" id="3.30.420.10">
    <property type="entry name" value="Ribonuclease H-like superfamily/Ribonuclease H"/>
    <property type="match status" value="1"/>
</dbReference>
<dbReference type="InterPro" id="IPR036397">
    <property type="entry name" value="RNaseH_sf"/>
</dbReference>
<feature type="domain" description="Integrase catalytic" evidence="2">
    <location>
        <begin position="283"/>
        <end position="498"/>
    </location>
</feature>
<dbReference type="PROSITE" id="PS50994">
    <property type="entry name" value="INTEGRASE"/>
    <property type="match status" value="1"/>
</dbReference>
<dbReference type="GO" id="GO:0003676">
    <property type="term" value="F:nucleic acid binding"/>
    <property type="evidence" value="ECO:0007669"/>
    <property type="project" value="InterPro"/>
</dbReference>
<feature type="region of interest" description="Disordered" evidence="1">
    <location>
        <begin position="700"/>
        <end position="731"/>
    </location>
</feature>